<reference evidence="6 7" key="2">
    <citation type="journal article" date="2010" name="Stand. Genomic Sci.">
        <title>Complete genome sequence of Nakamurella multipartita type strain (Y-104).</title>
        <authorList>
            <person name="Tice H."/>
            <person name="Mayilraj S."/>
            <person name="Sims D."/>
            <person name="Lapidus A."/>
            <person name="Nolan M."/>
            <person name="Lucas S."/>
            <person name="Glavina Del Rio T."/>
            <person name="Copeland A."/>
            <person name="Cheng J.F."/>
            <person name="Meincke L."/>
            <person name="Bruce D."/>
            <person name="Goodwin L."/>
            <person name="Pitluck S."/>
            <person name="Ivanova N."/>
            <person name="Mavromatis K."/>
            <person name="Ovchinnikova G."/>
            <person name="Pati A."/>
            <person name="Chen A."/>
            <person name="Palaniappan K."/>
            <person name="Land M."/>
            <person name="Hauser L."/>
            <person name="Chang Y.J."/>
            <person name="Jeffries C.D."/>
            <person name="Detter J.C."/>
            <person name="Brettin T."/>
            <person name="Rohde M."/>
            <person name="Goker M."/>
            <person name="Bristow J."/>
            <person name="Eisen J.A."/>
            <person name="Markowitz V."/>
            <person name="Hugenholtz P."/>
            <person name="Kyrpides N.C."/>
            <person name="Klenk H.P."/>
            <person name="Chen F."/>
        </authorList>
    </citation>
    <scope>NUCLEOTIDE SEQUENCE [LARGE SCALE GENOMIC DNA]</scope>
    <source>
        <strain evidence="7">ATCC 700099 / DSM 44233 / CIP 104796 / JCM 9543 / NBRC 105858 / Y-104</strain>
    </source>
</reference>
<reference evidence="7" key="1">
    <citation type="submission" date="2009-09" db="EMBL/GenBank/DDBJ databases">
        <title>The complete genome of Nakamurella multipartita DSM 44233.</title>
        <authorList>
            <consortium name="US DOE Joint Genome Institute (JGI-PGF)"/>
            <person name="Lucas S."/>
            <person name="Copeland A."/>
            <person name="Lapidus A."/>
            <person name="Glavina del Rio T."/>
            <person name="Dalin E."/>
            <person name="Tice H."/>
            <person name="Bruce D."/>
            <person name="Goodwin L."/>
            <person name="Pitluck S."/>
            <person name="Kyrpides N."/>
            <person name="Mavromatis K."/>
            <person name="Ivanova N."/>
            <person name="Ovchinnikova G."/>
            <person name="Sims D."/>
            <person name="Meincke L."/>
            <person name="Brettin T."/>
            <person name="Detter J.C."/>
            <person name="Han C."/>
            <person name="Larimer F."/>
            <person name="Land M."/>
            <person name="Hauser L."/>
            <person name="Markowitz V."/>
            <person name="Cheng J.-F."/>
            <person name="Hugenholtz P."/>
            <person name="Woyke T."/>
            <person name="Wu D."/>
            <person name="Klenk H.-P."/>
            <person name="Eisen J.A."/>
        </authorList>
    </citation>
    <scope>NUCLEOTIDE SEQUENCE [LARGE SCALE GENOMIC DNA]</scope>
    <source>
        <strain evidence="7">ATCC 700099 / DSM 44233 / CIP 104796 / JCM 9543 / NBRC 105858 / Y-104</strain>
    </source>
</reference>
<dbReference type="FunCoup" id="C8XAJ6">
    <property type="interactions" value="114"/>
</dbReference>
<feature type="active site" description="Proton acceptor" evidence="4">
    <location>
        <position position="218"/>
    </location>
</feature>
<dbReference type="SFLD" id="SFLDF00009">
    <property type="entry name" value="o-succinylbenzoate_synthase"/>
    <property type="match status" value="1"/>
</dbReference>
<dbReference type="InterPro" id="IPR013342">
    <property type="entry name" value="Mandelate_racemase_C"/>
</dbReference>
<evidence type="ECO:0000313" key="6">
    <source>
        <dbReference type="EMBL" id="ACV77361.1"/>
    </source>
</evidence>
<keyword evidence="4" id="KW-0474">Menaquinone biosynthesis</keyword>
<dbReference type="EMBL" id="CP001737">
    <property type="protein sequence ID" value="ACV77361.1"/>
    <property type="molecule type" value="Genomic_DNA"/>
</dbReference>
<feature type="active site" description="Proton donor" evidence="4">
    <location>
        <position position="112"/>
    </location>
</feature>
<keyword evidence="1 4" id="KW-0479">Metal-binding</keyword>
<organism evidence="6 7">
    <name type="scientific">Nakamurella multipartita (strain ATCC 700099 / DSM 44233 / CIP 104796 / JCM 9543 / NBRC 105858 / Y-104)</name>
    <name type="common">Microsphaera multipartita</name>
    <dbReference type="NCBI Taxonomy" id="479431"/>
    <lineage>
        <taxon>Bacteria</taxon>
        <taxon>Bacillati</taxon>
        <taxon>Actinomycetota</taxon>
        <taxon>Actinomycetes</taxon>
        <taxon>Nakamurellales</taxon>
        <taxon>Nakamurellaceae</taxon>
        <taxon>Nakamurella</taxon>
    </lineage>
</organism>
<name>C8XAJ6_NAKMY</name>
<dbReference type="UniPathway" id="UPA01057">
    <property type="reaction ID" value="UER00165"/>
</dbReference>
<protein>
    <recommendedName>
        <fullName evidence="4">o-succinylbenzoate synthase</fullName>
        <shortName evidence="4">OSB synthase</shortName>
        <shortName evidence="4">OSBS</shortName>
        <ecNumber evidence="4">4.2.1.113</ecNumber>
    </recommendedName>
    <alternativeName>
        <fullName evidence="4">4-(2'-carboxyphenyl)-4-oxybutyric acid synthase</fullName>
    </alternativeName>
    <alternativeName>
        <fullName evidence="4">o-succinylbenzoic acid synthase</fullName>
    </alternativeName>
</protein>
<evidence type="ECO:0000256" key="3">
    <source>
        <dbReference type="ARBA" id="ARBA00023239"/>
    </source>
</evidence>
<dbReference type="UniPathway" id="UPA00079"/>
<dbReference type="SUPFAM" id="SSF51604">
    <property type="entry name" value="Enolase C-terminal domain-like"/>
    <property type="match status" value="1"/>
</dbReference>
<dbReference type="InterPro" id="IPR010196">
    <property type="entry name" value="OSB_synthase_MenC1"/>
</dbReference>
<evidence type="ECO:0000313" key="7">
    <source>
        <dbReference type="Proteomes" id="UP000002218"/>
    </source>
</evidence>
<evidence type="ECO:0000256" key="4">
    <source>
        <dbReference type="HAMAP-Rule" id="MF_00470"/>
    </source>
</evidence>
<dbReference type="PANTHER" id="PTHR48073">
    <property type="entry name" value="O-SUCCINYLBENZOATE SYNTHASE-RELATED"/>
    <property type="match status" value="1"/>
</dbReference>
<comment type="pathway">
    <text evidence="4">Quinol/quinone metabolism; 1,4-dihydroxy-2-naphthoate biosynthesis; 1,4-dihydroxy-2-naphthoate from chorismate: step 4/7.</text>
</comment>
<dbReference type="InParanoid" id="C8XAJ6"/>
<comment type="catalytic activity">
    <reaction evidence="4">
        <text>(1R,6R)-6-hydroxy-2-succinyl-cyclohexa-2,4-diene-1-carboxylate = 2-succinylbenzoate + H2O</text>
        <dbReference type="Rhea" id="RHEA:10196"/>
        <dbReference type="ChEBI" id="CHEBI:15377"/>
        <dbReference type="ChEBI" id="CHEBI:18325"/>
        <dbReference type="ChEBI" id="CHEBI:58689"/>
        <dbReference type="EC" id="4.2.1.113"/>
    </reaction>
</comment>
<feature type="binding site" evidence="4">
    <location>
        <position position="194"/>
    </location>
    <ligand>
        <name>Mg(2+)</name>
        <dbReference type="ChEBI" id="CHEBI:18420"/>
    </ligand>
</feature>
<gene>
    <name evidence="4" type="primary">menC</name>
    <name evidence="6" type="ordered locus">Namu_0951</name>
</gene>
<dbReference type="RefSeq" id="WP_015746275.1">
    <property type="nucleotide sequence ID" value="NC_013235.1"/>
</dbReference>
<feature type="domain" description="Mandelate racemase/muconate lactonizing enzyme C-terminal" evidence="5">
    <location>
        <begin position="91"/>
        <end position="190"/>
    </location>
</feature>
<dbReference type="GO" id="GO:0043748">
    <property type="term" value="F:O-succinylbenzoate synthase activity"/>
    <property type="evidence" value="ECO:0007669"/>
    <property type="project" value="UniProtKB-EC"/>
</dbReference>
<dbReference type="Proteomes" id="UP000002218">
    <property type="component" value="Chromosome"/>
</dbReference>
<evidence type="ECO:0000256" key="1">
    <source>
        <dbReference type="ARBA" id="ARBA00022723"/>
    </source>
</evidence>
<dbReference type="Pfam" id="PF18374">
    <property type="entry name" value="Enolase_like_N"/>
    <property type="match status" value="1"/>
</dbReference>
<dbReference type="KEGG" id="nml:Namu_0951"/>
<dbReference type="HAMAP" id="MF_00470">
    <property type="entry name" value="MenC_1"/>
    <property type="match status" value="1"/>
</dbReference>
<dbReference type="NCBIfam" id="NF002782">
    <property type="entry name" value="PRK02901.1"/>
    <property type="match status" value="1"/>
</dbReference>
<accession>C8XAJ6</accession>
<dbReference type="GO" id="GO:0000287">
    <property type="term" value="F:magnesium ion binding"/>
    <property type="evidence" value="ECO:0007669"/>
    <property type="project" value="UniProtKB-UniRule"/>
</dbReference>
<dbReference type="PANTHER" id="PTHR48073:SF2">
    <property type="entry name" value="O-SUCCINYLBENZOATE SYNTHASE"/>
    <property type="match status" value="1"/>
</dbReference>
<proteinExistence type="inferred from homology"/>
<dbReference type="SFLD" id="SFLDS00001">
    <property type="entry name" value="Enolase"/>
    <property type="match status" value="1"/>
</dbReference>
<dbReference type="GO" id="GO:0009234">
    <property type="term" value="P:menaquinone biosynthetic process"/>
    <property type="evidence" value="ECO:0007669"/>
    <property type="project" value="UniProtKB-UniRule"/>
</dbReference>
<keyword evidence="2 4" id="KW-0460">Magnesium</keyword>
<dbReference type="InterPro" id="IPR036849">
    <property type="entry name" value="Enolase-like_C_sf"/>
</dbReference>
<dbReference type="CDD" id="cd03320">
    <property type="entry name" value="OSBS"/>
    <property type="match status" value="1"/>
</dbReference>
<comment type="function">
    <text evidence="4">Converts 2-succinyl-6-hydroxy-2,4-cyclohexadiene-1-carboxylate (SHCHC) to 2-succinylbenzoate (OSB).</text>
</comment>
<dbReference type="Gene3D" id="3.20.20.120">
    <property type="entry name" value="Enolase-like C-terminal domain"/>
    <property type="match status" value="1"/>
</dbReference>
<dbReference type="HOGENOM" id="CLU_057696_0_0_11"/>
<comment type="similarity">
    <text evidence="4">Belongs to the mandelate racemase/muconate lactonizing enzyme family. MenC type 1 subfamily.</text>
</comment>
<comment type="pathway">
    <text evidence="4">Quinol/quinone metabolism; menaquinone biosynthesis.</text>
</comment>
<dbReference type="STRING" id="479431.Namu_0951"/>
<dbReference type="SFLD" id="SFLDG00180">
    <property type="entry name" value="muconate_cycloisomerase"/>
    <property type="match status" value="1"/>
</dbReference>
<keyword evidence="3 4" id="KW-0456">Lyase</keyword>
<dbReference type="SMART" id="SM00922">
    <property type="entry name" value="MR_MLE"/>
    <property type="match status" value="1"/>
</dbReference>
<comment type="cofactor">
    <cofactor evidence="4">
        <name>a divalent metal cation</name>
        <dbReference type="ChEBI" id="CHEBI:60240"/>
    </cofactor>
</comment>
<dbReference type="InterPro" id="IPR029065">
    <property type="entry name" value="Enolase_C-like"/>
</dbReference>
<dbReference type="Pfam" id="PF13378">
    <property type="entry name" value="MR_MLE_C"/>
    <property type="match status" value="1"/>
</dbReference>
<sequence>MTEDRGPADSPAELLAGARVFSVPMVHRFRGVTVREGVLLPGPAGWGEFAPFRDYSDEQCVPWLRAAIESATVGWPEPRRDRVPVNIIVPVIDPARAADLVAASGCRTAKVKVADPGMELAADLDRVAAVRRALGPTGAIRIDANGAWTVAEAIPAIARLDEAAEGLEYVEQPCRTLAELAELRLRVRPKIAADESIRGAADPAAVRLADAADVAIVKVAPLGGVRAALRIAQGAGVPAVVSSAVDSAVGLTAGIALAAALPELPYACGLGTGVLLADDVCGRPPRPVDGALEVVTRAPDPDRIDEVAAGAEATAYWRDRLRRVALITQALTQGRT</sequence>
<feature type="binding site" evidence="4">
    <location>
        <position position="171"/>
    </location>
    <ligand>
        <name>Mg(2+)</name>
        <dbReference type="ChEBI" id="CHEBI:18420"/>
    </ligand>
</feature>
<keyword evidence="7" id="KW-1185">Reference proteome</keyword>
<evidence type="ECO:0000259" key="5">
    <source>
        <dbReference type="SMART" id="SM00922"/>
    </source>
</evidence>
<evidence type="ECO:0000256" key="2">
    <source>
        <dbReference type="ARBA" id="ARBA00022842"/>
    </source>
</evidence>
<dbReference type="AlphaFoldDB" id="C8XAJ6"/>
<dbReference type="eggNOG" id="COG4948">
    <property type="taxonomic scope" value="Bacteria"/>
</dbReference>
<dbReference type="EC" id="4.2.1.113" evidence="4"/>
<feature type="binding site" evidence="4">
    <location>
        <position position="143"/>
    </location>
    <ligand>
        <name>Mg(2+)</name>
        <dbReference type="ChEBI" id="CHEBI:18420"/>
    </ligand>
</feature>